<evidence type="ECO:0000313" key="4">
    <source>
        <dbReference type="Proteomes" id="UP000464675"/>
    </source>
</evidence>
<feature type="transmembrane region" description="Helical" evidence="1">
    <location>
        <begin position="125"/>
        <end position="149"/>
    </location>
</feature>
<name>A0A6P1TDS4_9GAMM</name>
<keyword evidence="1" id="KW-0812">Transmembrane</keyword>
<organism evidence="2 5">
    <name type="scientific">Microbulbifer hydrolyticus</name>
    <dbReference type="NCBI Taxonomy" id="48074"/>
    <lineage>
        <taxon>Bacteria</taxon>
        <taxon>Pseudomonadati</taxon>
        <taxon>Pseudomonadota</taxon>
        <taxon>Gammaproteobacteria</taxon>
        <taxon>Cellvibrionales</taxon>
        <taxon>Microbulbiferaceae</taxon>
        <taxon>Microbulbifer</taxon>
    </lineage>
</organism>
<dbReference type="EMBL" id="JACHHR010000003">
    <property type="protein sequence ID" value="MBB5212548.1"/>
    <property type="molecule type" value="Genomic_DNA"/>
</dbReference>
<sequence length="158" mass="18346">MSSKAKIEEPLTERARAGYIFAWVVYGPVIRYTHLGRGRSVELVDISFQIELVLAALPIIVLCIFNVPELVSPVNFSYVVIAWHVSLMVASWSILNEETLSRFYKQSKDIKELQKVVEVCESQSYMWFLFFTSFVMMFFVLIAYLYFWAYDALEIALT</sequence>
<evidence type="ECO:0000256" key="1">
    <source>
        <dbReference type="SAM" id="Phobius"/>
    </source>
</evidence>
<feature type="transmembrane region" description="Helical" evidence="1">
    <location>
        <begin position="17"/>
        <end position="34"/>
    </location>
</feature>
<proteinExistence type="predicted"/>
<dbReference type="Proteomes" id="UP000464675">
    <property type="component" value="Chromosome"/>
</dbReference>
<keyword evidence="1" id="KW-1133">Transmembrane helix</keyword>
<keyword evidence="4" id="KW-1185">Reference proteome</keyword>
<evidence type="ECO:0000313" key="5">
    <source>
        <dbReference type="Proteomes" id="UP000563601"/>
    </source>
</evidence>
<protein>
    <submittedName>
        <fullName evidence="2">Glucan phosphoethanolaminetransferase (Alkaline phosphatase superfamily)</fullName>
    </submittedName>
</protein>
<keyword evidence="1" id="KW-0472">Membrane</keyword>
<feature type="transmembrane region" description="Helical" evidence="1">
    <location>
        <begin position="46"/>
        <end position="68"/>
    </location>
</feature>
<dbReference type="Proteomes" id="UP000563601">
    <property type="component" value="Unassembled WGS sequence"/>
</dbReference>
<dbReference type="AlphaFoldDB" id="A0A6P1TDS4"/>
<reference evidence="3 4" key="1">
    <citation type="submission" date="2020-01" db="EMBL/GenBank/DDBJ databases">
        <title>The possibility of degradation of plastic by Microbulbifer hydrolyticus IRE-31.</title>
        <authorList>
            <person name="Liu L."/>
        </authorList>
    </citation>
    <scope>NUCLEOTIDE SEQUENCE [LARGE SCALE GENOMIC DNA]</scope>
    <source>
        <strain evidence="3 4">IRE-31</strain>
    </source>
</reference>
<feature type="transmembrane region" description="Helical" evidence="1">
    <location>
        <begin position="74"/>
        <end position="95"/>
    </location>
</feature>
<accession>A0A6P1TDS4</accession>
<dbReference type="EMBL" id="CP047491">
    <property type="protein sequence ID" value="QHQ40167.1"/>
    <property type="molecule type" value="Genomic_DNA"/>
</dbReference>
<evidence type="ECO:0000313" key="3">
    <source>
        <dbReference type="EMBL" id="QHQ40167.1"/>
    </source>
</evidence>
<gene>
    <name evidence="3" type="ORF">GTQ55_15055</name>
    <name evidence="2" type="ORF">HNQ53_002773</name>
</gene>
<evidence type="ECO:0000313" key="2">
    <source>
        <dbReference type="EMBL" id="MBB5212548.1"/>
    </source>
</evidence>
<dbReference type="RefSeq" id="WP_161859465.1">
    <property type="nucleotide sequence ID" value="NZ_CP047491.1"/>
</dbReference>
<reference evidence="2 5" key="2">
    <citation type="submission" date="2020-08" db="EMBL/GenBank/DDBJ databases">
        <title>Genomic Encyclopedia of Type Strains, Phase IV (KMG-IV): sequencing the most valuable type-strain genomes for metagenomic binning, comparative biology and taxonomic classification.</title>
        <authorList>
            <person name="Goeker M."/>
        </authorList>
    </citation>
    <scope>NUCLEOTIDE SEQUENCE [LARGE SCALE GENOMIC DNA]</scope>
    <source>
        <strain evidence="2 5">DSM 11525</strain>
    </source>
</reference>